<proteinExistence type="predicted"/>
<name>A0A6J5KWQ0_9CAUD</name>
<accession>A0A6J5KWQ0</accession>
<gene>
    <name evidence="1" type="ORF">UFOVP74_25</name>
</gene>
<reference evidence="1" key="1">
    <citation type="submission" date="2020-04" db="EMBL/GenBank/DDBJ databases">
        <authorList>
            <person name="Chiriac C."/>
            <person name="Salcher M."/>
            <person name="Ghai R."/>
            <person name="Kavagutti S V."/>
        </authorList>
    </citation>
    <scope>NUCLEOTIDE SEQUENCE</scope>
</reference>
<dbReference type="EMBL" id="LR796196">
    <property type="protein sequence ID" value="CAB4126471.1"/>
    <property type="molecule type" value="Genomic_DNA"/>
</dbReference>
<protein>
    <submittedName>
        <fullName evidence="1">Uncharacterized protein</fullName>
    </submittedName>
</protein>
<organism evidence="1">
    <name type="scientific">uncultured Caudovirales phage</name>
    <dbReference type="NCBI Taxonomy" id="2100421"/>
    <lineage>
        <taxon>Viruses</taxon>
        <taxon>Duplodnaviria</taxon>
        <taxon>Heunggongvirae</taxon>
        <taxon>Uroviricota</taxon>
        <taxon>Caudoviricetes</taxon>
        <taxon>Peduoviridae</taxon>
        <taxon>Maltschvirus</taxon>
        <taxon>Maltschvirus maltsch</taxon>
    </lineage>
</organism>
<sequence length="79" mass="9207">MYIEYRETYQLPLTDQQHSDLFFFIEKQLKDTKIDHSAFKSSYALGVLTIRFLYNSKQVSRSTIDSVIASSIKTITAHQ</sequence>
<evidence type="ECO:0000313" key="1">
    <source>
        <dbReference type="EMBL" id="CAB4126471.1"/>
    </source>
</evidence>